<keyword evidence="4 10" id="KW-0436">Ligase</keyword>
<evidence type="ECO:0000256" key="4">
    <source>
        <dbReference type="ARBA" id="ARBA00022598"/>
    </source>
</evidence>
<evidence type="ECO:0000256" key="5">
    <source>
        <dbReference type="ARBA" id="ARBA00022605"/>
    </source>
</evidence>
<sequence>MKKIAVAYSGGLDSTLCIVLAREKYGAEVVPITVDVGQGEGEIAESFAKADVLGITPLLIDARAEFAEEWLTRAIRANSDYEGYPVSTSMTRQLIAAKVAEKALELGCDAVMEGSTGRGNDQYRMHNVFKLFAPQLTVLVPVRDFDLTRTEEMALCEHYGVPVTEIIAGGDDKTLWCRSIASGGIGLDTTLPDDIWMWYVPPHKAPNSPTTITLTFENGLPVALDGTSMPLPDLIAALNEIGGANGIGKIDIFEDGIMDLKSREIYEAPGAKIILAVHRDIESAVLTKQELQFKKLVEQTWASMVYHGEWFHPLRSALDAFIAETQHVVRGTWTVSLYKGTIEIVKRDTPASLFRPEIRSIASSGFNQQLCGPAALIRGLPFEVLALRQQTLAAEG</sequence>
<dbReference type="EMBL" id="CP001823">
    <property type="protein sequence ID" value="ACZ37645.1"/>
    <property type="molecule type" value="Genomic_DNA"/>
</dbReference>
<feature type="domain" description="Arginosuccinate synthase-like N-terminal" evidence="8">
    <location>
        <begin position="3"/>
        <end position="162"/>
    </location>
</feature>
<dbReference type="InterPro" id="IPR023434">
    <property type="entry name" value="Arginosuc_synth_type_1_subfam"/>
</dbReference>
<evidence type="ECO:0000259" key="8">
    <source>
        <dbReference type="Pfam" id="PF00764"/>
    </source>
</evidence>
<dbReference type="AlphaFoldDB" id="D1C6A7"/>
<dbReference type="InterPro" id="IPR014729">
    <property type="entry name" value="Rossmann-like_a/b/a_fold"/>
</dbReference>
<dbReference type="SUPFAM" id="SSF52402">
    <property type="entry name" value="Adenine nucleotide alpha hydrolases-like"/>
    <property type="match status" value="1"/>
</dbReference>
<evidence type="ECO:0000256" key="6">
    <source>
        <dbReference type="ARBA" id="ARBA00022741"/>
    </source>
</evidence>
<feature type="domain" description="Arginosuccinate synthase C-terminal" evidence="9">
    <location>
        <begin position="172"/>
        <end position="370"/>
    </location>
</feature>
<dbReference type="InterPro" id="IPR048267">
    <property type="entry name" value="Arginosuc_syn_N"/>
</dbReference>
<accession>D1C6A7</accession>
<dbReference type="CDD" id="cd01999">
    <property type="entry name" value="ASS"/>
    <property type="match status" value="1"/>
</dbReference>
<evidence type="ECO:0000256" key="2">
    <source>
        <dbReference type="ARBA" id="ARBA00012286"/>
    </source>
</evidence>
<keyword evidence="7" id="KW-0067">ATP-binding</keyword>
<dbReference type="GO" id="GO:0005737">
    <property type="term" value="C:cytoplasm"/>
    <property type="evidence" value="ECO:0007669"/>
    <property type="project" value="TreeGrafter"/>
</dbReference>
<organism evidence="10 11">
    <name type="scientific">Sphaerobacter thermophilus (strain ATCC 49802 / DSM 20745 / KCCM 41009 / NCIMB 13125 / S 6022)</name>
    <dbReference type="NCBI Taxonomy" id="479434"/>
    <lineage>
        <taxon>Bacteria</taxon>
        <taxon>Pseudomonadati</taxon>
        <taxon>Thermomicrobiota</taxon>
        <taxon>Thermomicrobia</taxon>
        <taxon>Sphaerobacterales</taxon>
        <taxon>Sphaerobacterineae</taxon>
        <taxon>Sphaerobacteraceae</taxon>
        <taxon>Sphaerobacter</taxon>
    </lineage>
</organism>
<dbReference type="UniPathway" id="UPA00068">
    <property type="reaction ID" value="UER00113"/>
</dbReference>
<dbReference type="InterPro" id="IPR001518">
    <property type="entry name" value="Arginosuc_synth"/>
</dbReference>
<dbReference type="GO" id="GO:0004055">
    <property type="term" value="F:argininosuccinate synthase activity"/>
    <property type="evidence" value="ECO:0007669"/>
    <property type="project" value="UniProtKB-EC"/>
</dbReference>
<evidence type="ECO:0000313" key="11">
    <source>
        <dbReference type="Proteomes" id="UP000002027"/>
    </source>
</evidence>
<dbReference type="GO" id="GO:0000050">
    <property type="term" value="P:urea cycle"/>
    <property type="evidence" value="ECO:0007669"/>
    <property type="project" value="TreeGrafter"/>
</dbReference>
<dbReference type="KEGG" id="sti:Sthe_0206"/>
<dbReference type="Pfam" id="PF00764">
    <property type="entry name" value="Arginosuc_synth"/>
    <property type="match status" value="1"/>
</dbReference>
<dbReference type="SUPFAM" id="SSF69864">
    <property type="entry name" value="Argininosuccinate synthetase, C-terminal domain"/>
    <property type="match status" value="1"/>
</dbReference>
<evidence type="ECO:0000313" key="10">
    <source>
        <dbReference type="EMBL" id="ACZ37645.1"/>
    </source>
</evidence>
<dbReference type="PANTHER" id="PTHR11587">
    <property type="entry name" value="ARGININOSUCCINATE SYNTHASE"/>
    <property type="match status" value="1"/>
</dbReference>
<dbReference type="EC" id="6.3.4.5" evidence="2"/>
<name>D1C6A7_SPHTD</name>
<dbReference type="Gene3D" id="3.40.50.620">
    <property type="entry name" value="HUPs"/>
    <property type="match status" value="1"/>
</dbReference>
<reference evidence="11" key="1">
    <citation type="submission" date="2009-11" db="EMBL/GenBank/DDBJ databases">
        <title>The complete chromosome 1 of Sphaerobacter thermophilus DSM 20745.</title>
        <authorList>
            <person name="Lucas S."/>
            <person name="Copeland A."/>
            <person name="Lapidus A."/>
            <person name="Glavina del Rio T."/>
            <person name="Dalin E."/>
            <person name="Tice H."/>
            <person name="Bruce D."/>
            <person name="Goodwin L."/>
            <person name="Pitluck S."/>
            <person name="Kyrpides N."/>
            <person name="Mavromatis K."/>
            <person name="Ivanova N."/>
            <person name="Mikhailova N."/>
            <person name="LaButti K.M."/>
            <person name="Clum A."/>
            <person name="Sun H.I."/>
            <person name="Brettin T."/>
            <person name="Detter J.C."/>
            <person name="Han C."/>
            <person name="Larimer F."/>
            <person name="Land M."/>
            <person name="Hauser L."/>
            <person name="Markowitz V."/>
            <person name="Cheng J.F."/>
            <person name="Hugenholtz P."/>
            <person name="Woyke T."/>
            <person name="Wu D."/>
            <person name="Steenblock K."/>
            <person name="Schneider S."/>
            <person name="Pukall R."/>
            <person name="Goeker M."/>
            <person name="Klenk H.P."/>
            <person name="Eisen J.A."/>
        </authorList>
    </citation>
    <scope>NUCLEOTIDE SEQUENCE [LARGE SCALE GENOMIC DNA]</scope>
    <source>
        <strain evidence="11">ATCC 49802 / DSM 20745 / S 6022</strain>
    </source>
</reference>
<gene>
    <name evidence="10" type="ordered locus">Sthe_0206</name>
</gene>
<dbReference type="Gene3D" id="3.90.1260.10">
    <property type="entry name" value="Argininosuccinate synthetase, chain A, domain 2"/>
    <property type="match status" value="1"/>
</dbReference>
<keyword evidence="3" id="KW-0055">Arginine biosynthesis</keyword>
<protein>
    <recommendedName>
        <fullName evidence="2">argininosuccinate synthase</fullName>
        <ecNumber evidence="2">6.3.4.5</ecNumber>
    </recommendedName>
</protein>
<dbReference type="InterPro" id="IPR024074">
    <property type="entry name" value="AS_cat/multimer_dom_body"/>
</dbReference>
<keyword evidence="5" id="KW-0028">Amino-acid biosynthesis</keyword>
<dbReference type="eggNOG" id="COG0137">
    <property type="taxonomic scope" value="Bacteria"/>
</dbReference>
<dbReference type="NCBIfam" id="NF001770">
    <property type="entry name" value="PRK00509.1"/>
    <property type="match status" value="1"/>
</dbReference>
<dbReference type="STRING" id="479434.Sthe_0206"/>
<dbReference type="InterPro" id="IPR048268">
    <property type="entry name" value="Arginosuc_syn_C"/>
</dbReference>
<dbReference type="GO" id="GO:0000053">
    <property type="term" value="P:argininosuccinate metabolic process"/>
    <property type="evidence" value="ECO:0007669"/>
    <property type="project" value="TreeGrafter"/>
</dbReference>
<dbReference type="Pfam" id="PF20979">
    <property type="entry name" value="Arginosuc_syn_C"/>
    <property type="match status" value="1"/>
</dbReference>
<reference evidence="10 11" key="2">
    <citation type="journal article" date="2010" name="Stand. Genomic Sci.">
        <title>Complete genome sequence of Desulfohalobium retbaense type strain (HR(100)).</title>
        <authorList>
            <person name="Spring S."/>
            <person name="Nolan M."/>
            <person name="Lapidus A."/>
            <person name="Glavina Del Rio T."/>
            <person name="Copeland A."/>
            <person name="Tice H."/>
            <person name="Cheng J.F."/>
            <person name="Lucas S."/>
            <person name="Land M."/>
            <person name="Chen F."/>
            <person name="Bruce D."/>
            <person name="Goodwin L."/>
            <person name="Pitluck S."/>
            <person name="Ivanova N."/>
            <person name="Mavromatis K."/>
            <person name="Mikhailova N."/>
            <person name="Pati A."/>
            <person name="Chen A."/>
            <person name="Palaniappan K."/>
            <person name="Hauser L."/>
            <person name="Chang Y.J."/>
            <person name="Jeffries C.D."/>
            <person name="Munk C."/>
            <person name="Kiss H."/>
            <person name="Chain P."/>
            <person name="Han C."/>
            <person name="Brettin T."/>
            <person name="Detter J.C."/>
            <person name="Schuler E."/>
            <person name="Goker M."/>
            <person name="Rohde M."/>
            <person name="Bristow J."/>
            <person name="Eisen J.A."/>
            <person name="Markowitz V."/>
            <person name="Hugenholtz P."/>
            <person name="Kyrpides N.C."/>
            <person name="Klenk H.P."/>
        </authorList>
    </citation>
    <scope>NUCLEOTIDE SEQUENCE [LARGE SCALE GENOMIC DNA]</scope>
    <source>
        <strain evidence="11">ATCC 49802 / DSM 20745 / S 6022</strain>
    </source>
</reference>
<evidence type="ECO:0000256" key="7">
    <source>
        <dbReference type="ARBA" id="ARBA00022840"/>
    </source>
</evidence>
<dbReference type="GO" id="GO:0006526">
    <property type="term" value="P:L-arginine biosynthetic process"/>
    <property type="evidence" value="ECO:0007669"/>
    <property type="project" value="UniProtKB-UniPathway"/>
</dbReference>
<evidence type="ECO:0000256" key="1">
    <source>
        <dbReference type="ARBA" id="ARBA00004967"/>
    </source>
</evidence>
<keyword evidence="11" id="KW-1185">Reference proteome</keyword>
<dbReference type="InParanoid" id="D1C6A7"/>
<evidence type="ECO:0000259" key="9">
    <source>
        <dbReference type="Pfam" id="PF20979"/>
    </source>
</evidence>
<dbReference type="PANTHER" id="PTHR11587:SF2">
    <property type="entry name" value="ARGININOSUCCINATE SYNTHASE"/>
    <property type="match status" value="1"/>
</dbReference>
<dbReference type="GO" id="GO:0005524">
    <property type="term" value="F:ATP binding"/>
    <property type="evidence" value="ECO:0007669"/>
    <property type="project" value="UniProtKB-KW"/>
</dbReference>
<dbReference type="HOGENOM" id="CLU_032784_4_2_0"/>
<comment type="pathway">
    <text evidence="1">Amino-acid biosynthesis; L-arginine biosynthesis; L-arginine from L-ornithine and carbamoyl phosphate: step 2/3.</text>
</comment>
<keyword evidence="6" id="KW-0547">Nucleotide-binding</keyword>
<evidence type="ECO:0000256" key="3">
    <source>
        <dbReference type="ARBA" id="ARBA00022571"/>
    </source>
</evidence>
<proteinExistence type="predicted"/>
<dbReference type="NCBIfam" id="TIGR00032">
    <property type="entry name" value="argG"/>
    <property type="match status" value="1"/>
</dbReference>
<dbReference type="Proteomes" id="UP000002027">
    <property type="component" value="Chromosome 1"/>
</dbReference>